<dbReference type="SUPFAM" id="SSF52058">
    <property type="entry name" value="L domain-like"/>
    <property type="match status" value="1"/>
</dbReference>
<dbReference type="InterPro" id="IPR003591">
    <property type="entry name" value="Leu-rich_rpt_typical-subtyp"/>
</dbReference>
<dbReference type="PROSITE" id="PS51670">
    <property type="entry name" value="SHKT"/>
    <property type="match status" value="1"/>
</dbReference>
<dbReference type="SMART" id="SM00369">
    <property type="entry name" value="LRR_TYP"/>
    <property type="match status" value="1"/>
</dbReference>
<keyword evidence="8" id="KW-0245">EGF-like domain</keyword>
<dbReference type="AlphaFoldDB" id="A0A8B6HG12"/>
<dbReference type="Gene3D" id="2.10.60.10">
    <property type="entry name" value="CD59"/>
    <property type="match status" value="2"/>
</dbReference>
<reference evidence="13" key="1">
    <citation type="submission" date="2018-11" db="EMBL/GenBank/DDBJ databases">
        <authorList>
            <person name="Alioto T."/>
            <person name="Alioto T."/>
        </authorList>
    </citation>
    <scope>NUCLEOTIDE SEQUENCE</scope>
</reference>
<protein>
    <recommendedName>
        <fullName evidence="15">C-type lectin domain-containing protein</fullName>
    </recommendedName>
</protein>
<evidence type="ECO:0000313" key="13">
    <source>
        <dbReference type="EMBL" id="VDI78669.1"/>
    </source>
</evidence>
<comment type="caution">
    <text evidence="8">Lacks conserved residue(s) required for the propagation of feature annotation.</text>
</comment>
<evidence type="ECO:0000256" key="6">
    <source>
        <dbReference type="ARBA" id="ARBA00023136"/>
    </source>
</evidence>
<keyword evidence="8" id="KW-1015">Disulfide bond</keyword>
<evidence type="ECO:0000259" key="10">
    <source>
        <dbReference type="PROSITE" id="PS50026"/>
    </source>
</evidence>
<evidence type="ECO:0000256" key="9">
    <source>
        <dbReference type="PROSITE-ProRule" id="PRU01005"/>
    </source>
</evidence>
<dbReference type="GO" id="GO:0005886">
    <property type="term" value="C:plasma membrane"/>
    <property type="evidence" value="ECO:0007669"/>
    <property type="project" value="UniProtKB-SubCell"/>
</dbReference>
<accession>A0A8B6HG12</accession>
<keyword evidence="6" id="KW-0472">Membrane</keyword>
<dbReference type="SUPFAM" id="SSF56436">
    <property type="entry name" value="C-type lectin-like"/>
    <property type="match status" value="1"/>
</dbReference>
<dbReference type="SMART" id="SM00034">
    <property type="entry name" value="CLECT"/>
    <property type="match status" value="1"/>
</dbReference>
<dbReference type="PANTHER" id="PTHR24369:SF210">
    <property type="entry name" value="CHAOPTIN-RELATED"/>
    <property type="match status" value="1"/>
</dbReference>
<comment type="caution">
    <text evidence="13">The sequence shown here is derived from an EMBL/GenBank/DDBJ whole genome shotgun (WGS) entry which is preliminary data.</text>
</comment>
<sequence length="643" mass="71191">MKANLGDLYKDSKANSRFLGRGSRYLHQNDISTIEPFSFVDLPSLRYLTLYGNKIRSLESNTFVNMTNLYQLDLSGNPLNCDCSIFAFWSWLIERSSIYHIGSSATCSNGTLVKSLQSAALDICHPDNCQCSNGGKCVAMGYELICDCIGQWTGTFCQESQCTSYDCGYGDCYIEPMNGTAQCLCGNRYVNYCPVSFILLTQSAVVQTAGQTCEDIDTSICTKLGQIYSGFCNDSCISKLCRRSCGMCPVKCYECHEVDEPRLCTNVTQCPDIDHYCFATRSFADNFKKIYKLGCAPKSICKENFGSPGKRDLRVDAACCSDDQCNNRFPEEIQGSSYTTSTKEPTETSSTIKECQNIDEDICTRIAALYPGFCINESCAAAKLCPRMCRQCFRCYSCNEVDNVKDCNVTALCQGTKQCFSMETLSMDDLRPVIRLGCMETKTCQRFTASPGIIFGKRQSLQPKGGCCHSDLCNHNLASSLTTQKTIPTPSPTTTTATPRPTVNSCNLNFQSQCPTGYIAHNNFCYLFGTVSMSWNDAKNYCTSHCGSLIDFVSDNEMGHTMRYFLRYGPGHLHIDGSYWSAATTHLGSVWVWDSTGKHLTSDFTHDLGTTRFGQCGSVHHHLESTSCASRFPPACKTTIRSG</sequence>
<dbReference type="SMART" id="SM00082">
    <property type="entry name" value="LRRCT"/>
    <property type="match status" value="1"/>
</dbReference>
<gene>
    <name evidence="13" type="ORF">MGAL_10B045073</name>
</gene>
<dbReference type="SMART" id="SM00134">
    <property type="entry name" value="LU"/>
    <property type="match status" value="2"/>
</dbReference>
<dbReference type="PROSITE" id="PS00022">
    <property type="entry name" value="EGF_1"/>
    <property type="match status" value="1"/>
</dbReference>
<evidence type="ECO:0000256" key="7">
    <source>
        <dbReference type="ARBA" id="ARBA00023180"/>
    </source>
</evidence>
<evidence type="ECO:0000256" key="5">
    <source>
        <dbReference type="ARBA" id="ARBA00022737"/>
    </source>
</evidence>
<dbReference type="CDD" id="cd00037">
    <property type="entry name" value="CLECT"/>
    <property type="match status" value="1"/>
</dbReference>
<feature type="disulfide bond" evidence="8">
    <location>
        <begin position="148"/>
        <end position="157"/>
    </location>
</feature>
<dbReference type="EMBL" id="UYJE01009993">
    <property type="protein sequence ID" value="VDI78669.1"/>
    <property type="molecule type" value="Genomic_DNA"/>
</dbReference>
<dbReference type="Pfam" id="PF13855">
    <property type="entry name" value="LRR_8"/>
    <property type="match status" value="1"/>
</dbReference>
<feature type="domain" description="ShKT" evidence="12">
    <location>
        <begin position="213"/>
        <end position="248"/>
    </location>
</feature>
<feature type="domain" description="EGF-like" evidence="10">
    <location>
        <begin position="125"/>
        <end position="158"/>
    </location>
</feature>
<keyword evidence="3" id="KW-0433">Leucine-rich repeat</keyword>
<dbReference type="InterPro" id="IPR016186">
    <property type="entry name" value="C-type_lectin-like/link_sf"/>
</dbReference>
<dbReference type="PROSITE" id="PS50026">
    <property type="entry name" value="EGF_3"/>
    <property type="match status" value="1"/>
</dbReference>
<feature type="domain" description="C-type lectin" evidence="11">
    <location>
        <begin position="521"/>
        <end position="637"/>
    </location>
</feature>
<dbReference type="InterPro" id="IPR050541">
    <property type="entry name" value="LRR_TM_domain-containing"/>
</dbReference>
<dbReference type="Proteomes" id="UP000596742">
    <property type="component" value="Unassembled WGS sequence"/>
</dbReference>
<feature type="disulfide bond" evidence="9">
    <location>
        <begin position="232"/>
        <end position="245"/>
    </location>
</feature>
<evidence type="ECO:0000259" key="12">
    <source>
        <dbReference type="PROSITE" id="PS51670"/>
    </source>
</evidence>
<dbReference type="InterPro" id="IPR032675">
    <property type="entry name" value="LRR_dom_sf"/>
</dbReference>
<dbReference type="Pfam" id="PF00021">
    <property type="entry name" value="UPAR_LY6"/>
    <property type="match status" value="1"/>
</dbReference>
<dbReference type="InterPro" id="IPR001304">
    <property type="entry name" value="C-type_lectin-like"/>
</dbReference>
<dbReference type="Gene3D" id="3.10.100.10">
    <property type="entry name" value="Mannose-Binding Protein A, subunit A"/>
    <property type="match status" value="1"/>
</dbReference>
<keyword evidence="5" id="KW-0677">Repeat</keyword>
<dbReference type="PROSITE" id="PS50041">
    <property type="entry name" value="C_TYPE_LECTIN_2"/>
    <property type="match status" value="1"/>
</dbReference>
<dbReference type="PROSITE" id="PS51450">
    <property type="entry name" value="LRR"/>
    <property type="match status" value="1"/>
</dbReference>
<keyword evidence="7" id="KW-0325">Glycoprotein</keyword>
<name>A0A8B6HG12_MYTGA</name>
<dbReference type="InterPro" id="IPR016187">
    <property type="entry name" value="CTDL_fold"/>
</dbReference>
<keyword evidence="4" id="KW-0732">Signal</keyword>
<keyword evidence="2" id="KW-1003">Cell membrane</keyword>
<dbReference type="Gene3D" id="3.80.10.10">
    <property type="entry name" value="Ribonuclease Inhibitor"/>
    <property type="match status" value="1"/>
</dbReference>
<dbReference type="CDD" id="cd00117">
    <property type="entry name" value="TFP"/>
    <property type="match status" value="1"/>
</dbReference>
<evidence type="ECO:0000256" key="3">
    <source>
        <dbReference type="ARBA" id="ARBA00022614"/>
    </source>
</evidence>
<evidence type="ECO:0000313" key="14">
    <source>
        <dbReference type="Proteomes" id="UP000596742"/>
    </source>
</evidence>
<dbReference type="InterPro" id="IPR016054">
    <property type="entry name" value="LY6_UPA_recep-like"/>
</dbReference>
<organism evidence="13 14">
    <name type="scientific">Mytilus galloprovincialis</name>
    <name type="common">Mediterranean mussel</name>
    <dbReference type="NCBI Taxonomy" id="29158"/>
    <lineage>
        <taxon>Eukaryota</taxon>
        <taxon>Metazoa</taxon>
        <taxon>Spiralia</taxon>
        <taxon>Lophotrochozoa</taxon>
        <taxon>Mollusca</taxon>
        <taxon>Bivalvia</taxon>
        <taxon>Autobranchia</taxon>
        <taxon>Pteriomorphia</taxon>
        <taxon>Mytilida</taxon>
        <taxon>Mytiloidea</taxon>
        <taxon>Mytilidae</taxon>
        <taxon>Mytilinae</taxon>
        <taxon>Mytilus</taxon>
    </lineage>
</organism>
<dbReference type="InterPro" id="IPR000483">
    <property type="entry name" value="Cys-rich_flank_reg_C"/>
</dbReference>
<dbReference type="InterPro" id="IPR000742">
    <property type="entry name" value="EGF"/>
</dbReference>
<proteinExistence type="predicted"/>
<evidence type="ECO:0000259" key="11">
    <source>
        <dbReference type="PROSITE" id="PS50041"/>
    </source>
</evidence>
<keyword evidence="14" id="KW-1185">Reference proteome</keyword>
<dbReference type="SUPFAM" id="SSF57302">
    <property type="entry name" value="Snake toxin-like"/>
    <property type="match status" value="2"/>
</dbReference>
<dbReference type="InterPro" id="IPR045860">
    <property type="entry name" value="Snake_toxin-like_sf"/>
</dbReference>
<comment type="subcellular location">
    <subcellularLocation>
        <location evidence="1">Cell membrane</location>
    </subcellularLocation>
</comment>
<evidence type="ECO:0000256" key="8">
    <source>
        <dbReference type="PROSITE-ProRule" id="PRU00076"/>
    </source>
</evidence>
<dbReference type="OrthoDB" id="6100031at2759"/>
<dbReference type="InterPro" id="IPR003582">
    <property type="entry name" value="ShKT_dom"/>
</dbReference>
<evidence type="ECO:0008006" key="15">
    <source>
        <dbReference type="Google" id="ProtNLM"/>
    </source>
</evidence>
<dbReference type="Pfam" id="PF00087">
    <property type="entry name" value="Toxin_TOLIP"/>
    <property type="match status" value="1"/>
</dbReference>
<evidence type="ECO:0000256" key="4">
    <source>
        <dbReference type="ARBA" id="ARBA00022729"/>
    </source>
</evidence>
<dbReference type="PANTHER" id="PTHR24369">
    <property type="entry name" value="ANTIGEN BSP, PUTATIVE-RELATED"/>
    <property type="match status" value="1"/>
</dbReference>
<dbReference type="InterPro" id="IPR001611">
    <property type="entry name" value="Leu-rich_rpt"/>
</dbReference>
<evidence type="ECO:0000256" key="2">
    <source>
        <dbReference type="ARBA" id="ARBA00022475"/>
    </source>
</evidence>
<evidence type="ECO:0000256" key="1">
    <source>
        <dbReference type="ARBA" id="ARBA00004236"/>
    </source>
</evidence>
<dbReference type="InterPro" id="IPR035076">
    <property type="entry name" value="Toxin/TOLIP"/>
</dbReference>